<organism evidence="1 2">
    <name type="scientific">Candidatus Nitrosotenuis uzonensis</name>
    <dbReference type="NCBI Taxonomy" id="1407055"/>
    <lineage>
        <taxon>Archaea</taxon>
        <taxon>Nitrososphaerota</taxon>
        <taxon>Candidatus Nitrosotenuis</taxon>
    </lineage>
</organism>
<name>A0A812EZK2_9ARCH</name>
<accession>A0A812EZK2</accession>
<proteinExistence type="predicted"/>
<gene>
    <name evidence="1" type="ORF">NUZ5A_60029</name>
</gene>
<comment type="caution">
    <text evidence="1">The sequence shown here is derived from an EMBL/GenBank/DDBJ whole genome shotgun (WGS) entry which is preliminary data.</text>
</comment>
<dbReference type="Proteomes" id="UP000655759">
    <property type="component" value="Unassembled WGS sequence"/>
</dbReference>
<dbReference type="AlphaFoldDB" id="A0A812EZK2"/>
<dbReference type="EMBL" id="CAJNAQ010000006">
    <property type="protein sequence ID" value="CAE6504583.1"/>
    <property type="molecule type" value="Genomic_DNA"/>
</dbReference>
<sequence>MSQTVLDGYACVPYMHDHRSIEIKDAWHASNNVENMFFVTATFSSDSKPYFPSHANHYLLAKFSDNAKITKDMAMHPQEKTAFVFNISSELFERDVEGTMNFVSVYYLEYSKSDEDLSDLAMVVSKNDRVSKASTGNMLTFSSEPSKFTFPYSNNMVVLEVSSQKSHQSVNKYCEMTRRNVCRKGITMTNMVGLSILEKLK</sequence>
<evidence type="ECO:0000313" key="2">
    <source>
        <dbReference type="Proteomes" id="UP000655759"/>
    </source>
</evidence>
<protein>
    <submittedName>
        <fullName evidence="1">Uncharacterized protein</fullName>
    </submittedName>
</protein>
<evidence type="ECO:0000313" key="1">
    <source>
        <dbReference type="EMBL" id="CAE6504583.1"/>
    </source>
</evidence>
<reference evidence="1" key="1">
    <citation type="submission" date="2021-02" db="EMBL/GenBank/DDBJ databases">
        <authorList>
            <person name="Han P."/>
        </authorList>
    </citation>
    <scope>NUCLEOTIDE SEQUENCE</scope>
    <source>
        <strain evidence="1">Candidatus Nitrosotenuis uzonensis 5A</strain>
    </source>
</reference>